<name>A0A6G1GLS7_9PEZI</name>
<gene>
    <name evidence="2" type="ORF">K402DRAFT_424986</name>
</gene>
<feature type="compositionally biased region" description="Low complexity" evidence="1">
    <location>
        <begin position="75"/>
        <end position="85"/>
    </location>
</feature>
<sequence length="150" mass="15970">MAQGLLKKSTKPAGGSGKKGNTNLAPRGSRVIKPKKAKLMAKNKLVKVRPSLAHLAPSSTSYLPPPTSHFPTRFLLSLPSSPQQSNIHPHTSSTPRLITMSPPQKHTSGLTALTERSLAEKAGHLEMLKGGKKDRNAEAAKKATKGQKKG</sequence>
<evidence type="ECO:0000313" key="3">
    <source>
        <dbReference type="Proteomes" id="UP000800041"/>
    </source>
</evidence>
<feature type="compositionally biased region" description="Basic and acidic residues" evidence="1">
    <location>
        <begin position="121"/>
        <end position="141"/>
    </location>
</feature>
<evidence type="ECO:0000313" key="2">
    <source>
        <dbReference type="EMBL" id="KAF1981913.1"/>
    </source>
</evidence>
<feature type="region of interest" description="Disordered" evidence="1">
    <location>
        <begin position="1"/>
        <end position="34"/>
    </location>
</feature>
<dbReference type="Proteomes" id="UP000800041">
    <property type="component" value="Unassembled WGS sequence"/>
</dbReference>
<protein>
    <submittedName>
        <fullName evidence="2">Uncharacterized protein</fullName>
    </submittedName>
</protein>
<feature type="region of interest" description="Disordered" evidence="1">
    <location>
        <begin position="121"/>
        <end position="150"/>
    </location>
</feature>
<proteinExistence type="predicted"/>
<feature type="region of interest" description="Disordered" evidence="1">
    <location>
        <begin position="74"/>
        <end position="108"/>
    </location>
</feature>
<organism evidence="2 3">
    <name type="scientific">Aulographum hederae CBS 113979</name>
    <dbReference type="NCBI Taxonomy" id="1176131"/>
    <lineage>
        <taxon>Eukaryota</taxon>
        <taxon>Fungi</taxon>
        <taxon>Dikarya</taxon>
        <taxon>Ascomycota</taxon>
        <taxon>Pezizomycotina</taxon>
        <taxon>Dothideomycetes</taxon>
        <taxon>Pleosporomycetidae</taxon>
        <taxon>Aulographales</taxon>
        <taxon>Aulographaceae</taxon>
    </lineage>
</organism>
<accession>A0A6G1GLS7</accession>
<dbReference type="EMBL" id="ML977191">
    <property type="protein sequence ID" value="KAF1981913.1"/>
    <property type="molecule type" value="Genomic_DNA"/>
</dbReference>
<keyword evidence="3" id="KW-1185">Reference proteome</keyword>
<dbReference type="InterPro" id="IPR019034">
    <property type="entry name" value="UPF0390"/>
</dbReference>
<feature type="compositionally biased region" description="Polar residues" evidence="1">
    <location>
        <begin position="86"/>
        <end position="108"/>
    </location>
</feature>
<dbReference type="OrthoDB" id="5239630at2759"/>
<reference evidence="2" key="1">
    <citation type="journal article" date="2020" name="Stud. Mycol.">
        <title>101 Dothideomycetes genomes: a test case for predicting lifestyles and emergence of pathogens.</title>
        <authorList>
            <person name="Haridas S."/>
            <person name="Albert R."/>
            <person name="Binder M."/>
            <person name="Bloem J."/>
            <person name="Labutti K."/>
            <person name="Salamov A."/>
            <person name="Andreopoulos B."/>
            <person name="Baker S."/>
            <person name="Barry K."/>
            <person name="Bills G."/>
            <person name="Bluhm B."/>
            <person name="Cannon C."/>
            <person name="Castanera R."/>
            <person name="Culley D."/>
            <person name="Daum C."/>
            <person name="Ezra D."/>
            <person name="Gonzalez J."/>
            <person name="Henrissat B."/>
            <person name="Kuo A."/>
            <person name="Liang C."/>
            <person name="Lipzen A."/>
            <person name="Lutzoni F."/>
            <person name="Magnuson J."/>
            <person name="Mondo S."/>
            <person name="Nolan M."/>
            <person name="Ohm R."/>
            <person name="Pangilinan J."/>
            <person name="Park H.-J."/>
            <person name="Ramirez L."/>
            <person name="Alfaro M."/>
            <person name="Sun H."/>
            <person name="Tritt A."/>
            <person name="Yoshinaga Y."/>
            <person name="Zwiers L.-H."/>
            <person name="Turgeon B."/>
            <person name="Goodwin S."/>
            <person name="Spatafora J."/>
            <person name="Crous P."/>
            <person name="Grigoriev I."/>
        </authorList>
    </citation>
    <scope>NUCLEOTIDE SEQUENCE</scope>
    <source>
        <strain evidence="2">CBS 113979</strain>
    </source>
</reference>
<evidence type="ECO:0000256" key="1">
    <source>
        <dbReference type="SAM" id="MobiDB-lite"/>
    </source>
</evidence>
<dbReference type="AlphaFoldDB" id="A0A6G1GLS7"/>
<dbReference type="Pfam" id="PF09495">
    <property type="entry name" value="DUF2462"/>
    <property type="match status" value="2"/>
</dbReference>